<proteinExistence type="predicted"/>
<dbReference type="GO" id="GO:0036064">
    <property type="term" value="C:ciliary basal body"/>
    <property type="evidence" value="ECO:0007669"/>
    <property type="project" value="TreeGrafter"/>
</dbReference>
<dbReference type="WBParaSite" id="PSAMB.scaffold892size39221.g9435.t1">
    <property type="protein sequence ID" value="PSAMB.scaffold892size39221.g9435.t1"/>
    <property type="gene ID" value="PSAMB.scaffold892size39221.g9435"/>
</dbReference>
<reference evidence="4" key="1">
    <citation type="submission" date="2022-11" db="UniProtKB">
        <authorList>
            <consortium name="WormBaseParasite"/>
        </authorList>
    </citation>
    <scope>IDENTIFICATION</scope>
</reference>
<dbReference type="GO" id="GO:0016020">
    <property type="term" value="C:membrane"/>
    <property type="evidence" value="ECO:0007669"/>
    <property type="project" value="TreeGrafter"/>
</dbReference>
<name>A0A914XKW5_9BILA</name>
<accession>A0A914XKW5</accession>
<dbReference type="PANTHER" id="PTHR16074">
    <property type="entry name" value="BARDET-BIEDL SYNDROME 7 PROTEIN"/>
    <property type="match status" value="1"/>
</dbReference>
<evidence type="ECO:0000259" key="1">
    <source>
        <dbReference type="Pfam" id="PF23349"/>
    </source>
</evidence>
<dbReference type="GO" id="GO:0005930">
    <property type="term" value="C:axoneme"/>
    <property type="evidence" value="ECO:0007669"/>
    <property type="project" value="TreeGrafter"/>
</dbReference>
<dbReference type="Pfam" id="PF23361">
    <property type="entry name" value="BBS7_pf"/>
    <property type="match status" value="1"/>
</dbReference>
<evidence type="ECO:0000313" key="3">
    <source>
        <dbReference type="Proteomes" id="UP000887566"/>
    </source>
</evidence>
<evidence type="ECO:0000313" key="4">
    <source>
        <dbReference type="WBParaSite" id="PSAMB.scaffold892size39221.g9435.t1"/>
    </source>
</evidence>
<dbReference type="Pfam" id="PF23349">
    <property type="entry name" value="BBS7_hp"/>
    <property type="match status" value="1"/>
</dbReference>
<dbReference type="AlphaFoldDB" id="A0A914XKW5"/>
<protein>
    <submittedName>
        <fullName evidence="4">Bardet-Biedl syndrome 7</fullName>
    </submittedName>
</protein>
<sequence length="236" mass="26910">MVRQYAIKPLSLHQRTHAYDSSRPQNVLKLSGQFSMAEAHSWANFCLPELPEKVPPTDQAQFNFASTFTGTQLECTYSKGQAMFRSDNLSTIAILRDVLSKEATKKKLKVDISCDINDDSVAHTLQLLHPKLEYQLNLAKKVHLAEALKELRMSQNDMSFLSEEFVDILNKGDDLASEHRKQTAHLERIYGVITDLYIDKFKFNGTSVKHRIPQLLQALDNYTFDSLLAFFQGQNV</sequence>
<dbReference type="PANTHER" id="PTHR16074:SF4">
    <property type="entry name" value="BARDET-BIEDL SYNDROME 7 PROTEIN"/>
    <property type="match status" value="1"/>
</dbReference>
<dbReference type="GO" id="GO:0060271">
    <property type="term" value="P:cilium assembly"/>
    <property type="evidence" value="ECO:0007669"/>
    <property type="project" value="TreeGrafter"/>
</dbReference>
<dbReference type="InterPro" id="IPR056335">
    <property type="entry name" value="BBS7_hairpin"/>
</dbReference>
<feature type="domain" description="BBS7 helical hairpin" evidence="1">
    <location>
        <begin position="118"/>
        <end position="231"/>
    </location>
</feature>
<dbReference type="GO" id="GO:0008104">
    <property type="term" value="P:intracellular protein localization"/>
    <property type="evidence" value="ECO:0007669"/>
    <property type="project" value="TreeGrafter"/>
</dbReference>
<dbReference type="InterPro" id="IPR056333">
    <property type="entry name" value="BBS7_pf_dom"/>
</dbReference>
<dbReference type="Proteomes" id="UP000887566">
    <property type="component" value="Unplaced"/>
</dbReference>
<dbReference type="GO" id="GO:0034464">
    <property type="term" value="C:BBSome"/>
    <property type="evidence" value="ECO:0007669"/>
    <property type="project" value="TreeGrafter"/>
</dbReference>
<feature type="domain" description="BBS7 platform" evidence="2">
    <location>
        <begin position="13"/>
        <end position="115"/>
    </location>
</feature>
<dbReference type="GO" id="GO:0043005">
    <property type="term" value="C:neuron projection"/>
    <property type="evidence" value="ECO:0007669"/>
    <property type="project" value="TreeGrafter"/>
</dbReference>
<organism evidence="3 4">
    <name type="scientific">Plectus sambesii</name>
    <dbReference type="NCBI Taxonomy" id="2011161"/>
    <lineage>
        <taxon>Eukaryota</taxon>
        <taxon>Metazoa</taxon>
        <taxon>Ecdysozoa</taxon>
        <taxon>Nematoda</taxon>
        <taxon>Chromadorea</taxon>
        <taxon>Plectida</taxon>
        <taxon>Plectina</taxon>
        <taxon>Plectoidea</taxon>
        <taxon>Plectidae</taxon>
        <taxon>Plectus</taxon>
    </lineage>
</organism>
<keyword evidence="3" id="KW-1185">Reference proteome</keyword>
<evidence type="ECO:0000259" key="2">
    <source>
        <dbReference type="Pfam" id="PF23361"/>
    </source>
</evidence>